<dbReference type="PATRIC" id="fig|1162668.3.peg.1485"/>
<feature type="region of interest" description="Disordered" evidence="1">
    <location>
        <begin position="1"/>
        <end position="53"/>
    </location>
</feature>
<evidence type="ECO:0000313" key="2">
    <source>
        <dbReference type="EMBL" id="BAM06959.1"/>
    </source>
</evidence>
<sequence>MGSFDNISGFDWDNGNARKNEQHGVSQSEAEEIFFNEPIVMKEDVRHSEKENR</sequence>
<dbReference type="KEGG" id="lfc:LFE_1276"/>
<evidence type="ECO:0000313" key="3">
    <source>
        <dbReference type="Proteomes" id="UP000007382"/>
    </source>
</evidence>
<name>I0INW0_LEPFC</name>
<dbReference type="HOGENOM" id="CLU_3063024_0_0_0"/>
<accession>I0INW0</accession>
<dbReference type="STRING" id="1162668.LFE_1276"/>
<proteinExistence type="predicted"/>
<feature type="compositionally biased region" description="Basic and acidic residues" evidence="1">
    <location>
        <begin position="40"/>
        <end position="53"/>
    </location>
</feature>
<keyword evidence="3" id="KW-1185">Reference proteome</keyword>
<protein>
    <submittedName>
        <fullName evidence="2">Uncharacterized protein</fullName>
    </submittedName>
</protein>
<gene>
    <name evidence="2" type="ordered locus">LFE_1276</name>
</gene>
<dbReference type="eggNOG" id="COG2929">
    <property type="taxonomic scope" value="Bacteria"/>
</dbReference>
<reference evidence="3" key="2">
    <citation type="submission" date="2012-03" db="EMBL/GenBank/DDBJ databases">
        <title>The complete genome sequence of the pioneer microbe on fresh volcanic deposit, Leptospirillum ferrooxidans strain C2-3.</title>
        <authorList>
            <person name="Fujimura R."/>
            <person name="Sato Y."/>
            <person name="Nishizawa T."/>
            <person name="Nanba K."/>
            <person name="Oshima K."/>
            <person name="Hattori M."/>
            <person name="Kamijo T."/>
            <person name="Ohta H."/>
        </authorList>
    </citation>
    <scope>NUCLEOTIDE SEQUENCE [LARGE SCALE GENOMIC DNA]</scope>
    <source>
        <strain evidence="3">C2-3</strain>
    </source>
</reference>
<dbReference type="AlphaFoldDB" id="I0INW0"/>
<dbReference type="EMBL" id="AP012342">
    <property type="protein sequence ID" value="BAM06959.1"/>
    <property type="molecule type" value="Genomic_DNA"/>
</dbReference>
<organism evidence="2 3">
    <name type="scientific">Leptospirillum ferrooxidans (strain C2-3)</name>
    <dbReference type="NCBI Taxonomy" id="1162668"/>
    <lineage>
        <taxon>Bacteria</taxon>
        <taxon>Pseudomonadati</taxon>
        <taxon>Nitrospirota</taxon>
        <taxon>Nitrospiria</taxon>
        <taxon>Nitrospirales</taxon>
        <taxon>Nitrospiraceae</taxon>
        <taxon>Leptospirillum</taxon>
    </lineage>
</organism>
<evidence type="ECO:0000256" key="1">
    <source>
        <dbReference type="SAM" id="MobiDB-lite"/>
    </source>
</evidence>
<dbReference type="Proteomes" id="UP000007382">
    <property type="component" value="Chromosome"/>
</dbReference>
<reference evidence="2 3" key="1">
    <citation type="journal article" date="2012" name="J. Bacteriol.">
        <title>Complete Genome Sequence of Leptospirillum ferrooxidans Strain C2-3, Isolated from a Fresh Volcanic Ash Deposit on the Island of Miyake, Japan.</title>
        <authorList>
            <person name="Fujimura R."/>
            <person name="Sato Y."/>
            <person name="Nishizawa T."/>
            <person name="Oshima K."/>
            <person name="Kim S.-W."/>
            <person name="Hattori M."/>
            <person name="Kamijo T."/>
            <person name="Ohta H."/>
        </authorList>
    </citation>
    <scope>NUCLEOTIDE SEQUENCE [LARGE SCALE GENOMIC DNA]</scope>
    <source>
        <strain evidence="2 3">C2-3</strain>
    </source>
</reference>